<feature type="non-terminal residue" evidence="4">
    <location>
        <position position="1"/>
    </location>
</feature>
<comment type="caution">
    <text evidence="4">The sequence shown here is derived from an EMBL/GenBank/DDBJ whole genome shotgun (WGS) entry which is preliminary data.</text>
</comment>
<evidence type="ECO:0000313" key="4">
    <source>
        <dbReference type="EMBL" id="CAK5284465.1"/>
    </source>
</evidence>
<evidence type="ECO:0000256" key="1">
    <source>
        <dbReference type="ARBA" id="ARBA00022857"/>
    </source>
</evidence>
<name>A0AAD2I002_9AGAR</name>
<proteinExistence type="predicted"/>
<dbReference type="AlphaFoldDB" id="A0AAD2I002"/>
<reference evidence="4" key="1">
    <citation type="submission" date="2023-11" db="EMBL/GenBank/DDBJ databases">
        <authorList>
            <person name="De Vega J J."/>
            <person name="De Vega J J."/>
        </authorList>
    </citation>
    <scope>NUCLEOTIDE SEQUENCE</scope>
</reference>
<feature type="domain" description="Enoyl reductase (ER)" evidence="3">
    <location>
        <begin position="1"/>
        <end position="204"/>
    </location>
</feature>
<protein>
    <recommendedName>
        <fullName evidence="3">Enoyl reductase (ER) domain-containing protein</fullName>
    </recommendedName>
</protein>
<organism evidence="4 5">
    <name type="scientific">Mycena citricolor</name>
    <dbReference type="NCBI Taxonomy" id="2018698"/>
    <lineage>
        <taxon>Eukaryota</taxon>
        <taxon>Fungi</taxon>
        <taxon>Dikarya</taxon>
        <taxon>Basidiomycota</taxon>
        <taxon>Agaricomycotina</taxon>
        <taxon>Agaricomycetes</taxon>
        <taxon>Agaricomycetidae</taxon>
        <taxon>Agaricales</taxon>
        <taxon>Marasmiineae</taxon>
        <taxon>Mycenaceae</taxon>
        <taxon>Mycena</taxon>
    </lineage>
</organism>
<keyword evidence="1" id="KW-0521">NADP</keyword>
<dbReference type="EMBL" id="CAVNYO010000480">
    <property type="protein sequence ID" value="CAK5284465.1"/>
    <property type="molecule type" value="Genomic_DNA"/>
</dbReference>
<dbReference type="InterPro" id="IPR013149">
    <property type="entry name" value="ADH-like_C"/>
</dbReference>
<gene>
    <name evidence="4" type="ORF">MYCIT1_LOCUS37732</name>
</gene>
<dbReference type="GO" id="GO:0070402">
    <property type="term" value="F:NADPH binding"/>
    <property type="evidence" value="ECO:0007669"/>
    <property type="project" value="TreeGrafter"/>
</dbReference>
<keyword evidence="5" id="KW-1185">Reference proteome</keyword>
<dbReference type="Pfam" id="PF00107">
    <property type="entry name" value="ADH_zinc_N"/>
    <property type="match status" value="1"/>
</dbReference>
<keyword evidence="2" id="KW-0560">Oxidoreductase</keyword>
<evidence type="ECO:0000313" key="5">
    <source>
        <dbReference type="Proteomes" id="UP001295794"/>
    </source>
</evidence>
<accession>A0AAD2I002</accession>
<dbReference type="PANTHER" id="PTHR48106">
    <property type="entry name" value="QUINONE OXIDOREDUCTASE PIG3-RELATED"/>
    <property type="match status" value="1"/>
</dbReference>
<dbReference type="InterPro" id="IPR036291">
    <property type="entry name" value="NAD(P)-bd_dom_sf"/>
</dbReference>
<dbReference type="Proteomes" id="UP001295794">
    <property type="component" value="Unassembled WGS sequence"/>
</dbReference>
<sequence length="207" mass="22134">FQAVVLLGDLKPDGGLLVHAGASGVGLAAIQLGRFIGAKDVIATASTKEKLDWLRSLSNGATATANYKNEDFSQVVKEATQGKGVNVVVDFVGQTHFTKNIDSLAVDGTMVMLAMLSGATVPSVNLGPILFKRLRIQGSTLRSRSPAYQADLIARFSNDILDHISGKEGDGKITTFIHKVYPWDKIQDAHREMEANGNSGKIIAEIN</sequence>
<dbReference type="PANTHER" id="PTHR48106:SF18">
    <property type="entry name" value="QUINONE OXIDOREDUCTASE PIG3"/>
    <property type="match status" value="1"/>
</dbReference>
<evidence type="ECO:0000259" key="3">
    <source>
        <dbReference type="SMART" id="SM00829"/>
    </source>
</evidence>
<dbReference type="SUPFAM" id="SSF51735">
    <property type="entry name" value="NAD(P)-binding Rossmann-fold domains"/>
    <property type="match status" value="1"/>
</dbReference>
<dbReference type="GO" id="GO:0016651">
    <property type="term" value="F:oxidoreductase activity, acting on NAD(P)H"/>
    <property type="evidence" value="ECO:0007669"/>
    <property type="project" value="TreeGrafter"/>
</dbReference>
<dbReference type="SMART" id="SM00829">
    <property type="entry name" value="PKS_ER"/>
    <property type="match status" value="1"/>
</dbReference>
<dbReference type="InterPro" id="IPR020843">
    <property type="entry name" value="ER"/>
</dbReference>
<dbReference type="Gene3D" id="3.90.180.10">
    <property type="entry name" value="Medium-chain alcohol dehydrogenases, catalytic domain"/>
    <property type="match status" value="1"/>
</dbReference>
<evidence type="ECO:0000256" key="2">
    <source>
        <dbReference type="ARBA" id="ARBA00023002"/>
    </source>
</evidence>